<dbReference type="Proteomes" id="UP001165342">
    <property type="component" value="Unassembled WGS sequence"/>
</dbReference>
<keyword evidence="1" id="KW-0812">Transmembrane</keyword>
<feature type="transmembrane region" description="Helical" evidence="1">
    <location>
        <begin position="46"/>
        <end position="65"/>
    </location>
</feature>
<dbReference type="EMBL" id="JAMGBE010000001">
    <property type="protein sequence ID" value="MCL6728873.1"/>
    <property type="molecule type" value="Genomic_DNA"/>
</dbReference>
<proteinExistence type="predicted"/>
<name>A0ABT0RZ38_9SPHN</name>
<evidence type="ECO:0000313" key="3">
    <source>
        <dbReference type="Proteomes" id="UP001165342"/>
    </source>
</evidence>
<keyword evidence="3" id="KW-1185">Reference proteome</keyword>
<protein>
    <recommendedName>
        <fullName evidence="4">DUF2905 domain-containing protein</fullName>
    </recommendedName>
</protein>
<evidence type="ECO:0000256" key="1">
    <source>
        <dbReference type="SAM" id="Phobius"/>
    </source>
</evidence>
<dbReference type="RefSeq" id="WP_249830369.1">
    <property type="nucleotide sequence ID" value="NZ_JAMGBE010000001.1"/>
</dbReference>
<sequence length="70" mass="7777">MKWMTALVLGAILGFVLPTGLDLRSGVWMNNWTGWGTIHPHAGSPGLLFSIPVFLGSAIFLRLVFNWHTR</sequence>
<accession>A0ABT0RZ38</accession>
<organism evidence="2 3">
    <name type="scientific">Sphingomonas hankyongi</name>
    <dbReference type="NCBI Taxonomy" id="2908209"/>
    <lineage>
        <taxon>Bacteria</taxon>
        <taxon>Pseudomonadati</taxon>
        <taxon>Pseudomonadota</taxon>
        <taxon>Alphaproteobacteria</taxon>
        <taxon>Sphingomonadales</taxon>
        <taxon>Sphingomonadaceae</taxon>
        <taxon>Sphingomonas</taxon>
    </lineage>
</organism>
<evidence type="ECO:0000313" key="2">
    <source>
        <dbReference type="EMBL" id="MCL6728873.1"/>
    </source>
</evidence>
<keyword evidence="1" id="KW-0472">Membrane</keyword>
<evidence type="ECO:0008006" key="4">
    <source>
        <dbReference type="Google" id="ProtNLM"/>
    </source>
</evidence>
<gene>
    <name evidence="2" type="ORF">LZ538_02250</name>
</gene>
<comment type="caution">
    <text evidence="2">The sequence shown here is derived from an EMBL/GenBank/DDBJ whole genome shotgun (WGS) entry which is preliminary data.</text>
</comment>
<reference evidence="2" key="1">
    <citation type="submission" date="2022-05" db="EMBL/GenBank/DDBJ databases">
        <authorList>
            <person name="Jo J.-H."/>
            <person name="Im W.-T."/>
        </authorList>
    </citation>
    <scope>NUCLEOTIDE SEQUENCE</scope>
    <source>
        <strain evidence="2">SE220</strain>
    </source>
</reference>
<keyword evidence="1" id="KW-1133">Transmembrane helix</keyword>